<proteinExistence type="predicted"/>
<dbReference type="VEuPathDB" id="VectorBase:GPPI001674"/>
<reference evidence="1" key="2">
    <citation type="submission" date="2020-05" db="UniProtKB">
        <authorList>
            <consortium name="EnsemblMetazoa"/>
        </authorList>
    </citation>
    <scope>IDENTIFICATION</scope>
    <source>
        <strain evidence="1">IAEA</strain>
    </source>
</reference>
<protein>
    <submittedName>
        <fullName evidence="1">Uncharacterized protein</fullName>
    </submittedName>
</protein>
<reference evidence="2" key="1">
    <citation type="submission" date="2015-01" db="EMBL/GenBank/DDBJ databases">
        <authorList>
            <person name="Aksoy S."/>
            <person name="Warren W."/>
            <person name="Wilson R.K."/>
        </authorList>
    </citation>
    <scope>NUCLEOTIDE SEQUENCE [LARGE SCALE GENOMIC DNA]</scope>
    <source>
        <strain evidence="2">IAEA</strain>
    </source>
</reference>
<dbReference type="EMBL" id="JXJN01000378">
    <property type="status" value="NOT_ANNOTATED_CDS"/>
    <property type="molecule type" value="Genomic_DNA"/>
</dbReference>
<dbReference type="AlphaFoldDB" id="A0A1B0AMB1"/>
<keyword evidence="2" id="KW-1185">Reference proteome</keyword>
<organism evidence="1 2">
    <name type="scientific">Glossina palpalis gambiensis</name>
    <dbReference type="NCBI Taxonomy" id="67801"/>
    <lineage>
        <taxon>Eukaryota</taxon>
        <taxon>Metazoa</taxon>
        <taxon>Ecdysozoa</taxon>
        <taxon>Arthropoda</taxon>
        <taxon>Hexapoda</taxon>
        <taxon>Insecta</taxon>
        <taxon>Pterygota</taxon>
        <taxon>Neoptera</taxon>
        <taxon>Endopterygota</taxon>
        <taxon>Diptera</taxon>
        <taxon>Brachycera</taxon>
        <taxon>Muscomorpha</taxon>
        <taxon>Hippoboscoidea</taxon>
        <taxon>Glossinidae</taxon>
        <taxon>Glossina</taxon>
    </lineage>
</organism>
<sequence>AKDADGVAVAVAVGLQFKVSCLVNWSHTFEIIHWKSCFNGDYEWSGSNNEVDLHPSPNREGV</sequence>
<name>A0A1B0AMB1_9MUSC</name>
<dbReference type="Proteomes" id="UP000092460">
    <property type="component" value="Unassembled WGS sequence"/>
</dbReference>
<accession>A0A1B0AMB1</accession>
<evidence type="ECO:0000313" key="1">
    <source>
        <dbReference type="EnsemblMetazoa" id="GPPI001674-PA"/>
    </source>
</evidence>
<evidence type="ECO:0000313" key="2">
    <source>
        <dbReference type="Proteomes" id="UP000092460"/>
    </source>
</evidence>
<dbReference type="EnsemblMetazoa" id="GPPI001674-RA">
    <property type="protein sequence ID" value="GPPI001674-PA"/>
    <property type="gene ID" value="GPPI001674"/>
</dbReference>